<protein>
    <submittedName>
        <fullName evidence="2">Uncharacterized protein</fullName>
    </submittedName>
</protein>
<feature type="region of interest" description="Disordered" evidence="1">
    <location>
        <begin position="162"/>
        <end position="183"/>
    </location>
</feature>
<organism evidence="2 3">
    <name type="scientific">Leucobacter viscericola</name>
    <dbReference type="NCBI Taxonomy" id="2714935"/>
    <lineage>
        <taxon>Bacteria</taxon>
        <taxon>Bacillati</taxon>
        <taxon>Actinomycetota</taxon>
        <taxon>Actinomycetes</taxon>
        <taxon>Micrococcales</taxon>
        <taxon>Microbacteriaceae</taxon>
        <taxon>Leucobacter</taxon>
    </lineage>
</organism>
<evidence type="ECO:0000313" key="2">
    <source>
        <dbReference type="EMBL" id="QIK64164.1"/>
    </source>
</evidence>
<accession>A0A6G7XHS2</accession>
<gene>
    <name evidence="2" type="ORF">G7068_13860</name>
</gene>
<dbReference type="AlphaFoldDB" id="A0A6G7XHS2"/>
<dbReference type="Proteomes" id="UP000502677">
    <property type="component" value="Chromosome"/>
</dbReference>
<reference evidence="2 3" key="1">
    <citation type="submission" date="2020-03" db="EMBL/GenBank/DDBJ databases">
        <title>Leucobacter sp. nov., isolated from beetles.</title>
        <authorList>
            <person name="Hyun D.-W."/>
            <person name="Bae J.-W."/>
        </authorList>
    </citation>
    <scope>NUCLEOTIDE SEQUENCE [LARGE SCALE GENOMIC DNA]</scope>
    <source>
        <strain evidence="2 3">HDW9C</strain>
    </source>
</reference>
<evidence type="ECO:0000256" key="1">
    <source>
        <dbReference type="SAM" id="MobiDB-lite"/>
    </source>
</evidence>
<dbReference type="KEGG" id="lvi:G7068_13860"/>
<keyword evidence="3" id="KW-1185">Reference proteome</keyword>
<name>A0A6G7XHS2_9MICO</name>
<dbReference type="EMBL" id="CP049863">
    <property type="protein sequence ID" value="QIK64164.1"/>
    <property type="molecule type" value="Genomic_DNA"/>
</dbReference>
<proteinExistence type="predicted"/>
<sequence length="378" mass="42498">MSKAHGFRVYFAKAFRDKIKENSPVNVSADSRAKMEICSILERLASDGTHFTSESVAADGTKKLPDSFTVYQPEHIRDDLIHVEVSAGSVGSHEEAKSPIKGNASVDISKTSPEARYILTFLFPRGKGDQFVIIAQTKHKFEPTYRLLRRMSEVSLAMRREAEDAERAQRKHLRQQKQTLPPKEKHSKLLFRHVQAGDNAYFDELFRNAKDATVKFTSKVPSARGGKALETQRELAIRVRTEEEKKKVKVVAQIWRDAANQNDTKSNREGVSELAEVLEEIDLLHENEAKDYSYAKISLKDARNDSTLIAVDAFKNVFTYPVSVGAPDYDMHYTFVAPRVKTIASEARIEVDDIDAQEVSACLEDLAPATYLEASSTD</sequence>
<evidence type="ECO:0000313" key="3">
    <source>
        <dbReference type="Proteomes" id="UP000502677"/>
    </source>
</evidence>
<dbReference type="RefSeq" id="WP_166292501.1">
    <property type="nucleotide sequence ID" value="NZ_CP049863.1"/>
</dbReference>